<feature type="domain" description="2EXR" evidence="1">
    <location>
        <begin position="3"/>
        <end position="104"/>
    </location>
</feature>
<sequence length="344" mass="39994">MDFVRFRSLPTEIREVIWLLSLPADEPEVCLMWPVNLFEREEGPASMRPSRPFIVDTAFPAMMHVCHESRVLAQDSKRSRVRFRWSIAAACPVPFRHYRPDLDTMYFGAENLHPILRSSDLDDQLSDVKSVAFDIHECLRHEIHVIDFIRQEFGSLQTLSFVLADSTGEKKIDDFGRPECVAFRQPSRWCKLQQIPQEMMDKTRLYPNFPVRGRNPVSLLDFLHYFRTKLEASALEGRRLASAIQGTDRSHVVADEENFLWHGPNLKIQAQTFVEYQKDGSWKEVCGDRQFVASLDTVMSGRYVPMAKRLNPERCRVNDLDGDFELIYLTASDDYDDDDDDDMY</sequence>
<organism evidence="2 3">
    <name type="scientific">Drechmeria coniospora</name>
    <name type="common">Nematophagous fungus</name>
    <name type="synonym">Meria coniospora</name>
    <dbReference type="NCBI Taxonomy" id="98403"/>
    <lineage>
        <taxon>Eukaryota</taxon>
        <taxon>Fungi</taxon>
        <taxon>Dikarya</taxon>
        <taxon>Ascomycota</taxon>
        <taxon>Pezizomycotina</taxon>
        <taxon>Sordariomycetes</taxon>
        <taxon>Hypocreomycetidae</taxon>
        <taxon>Hypocreales</taxon>
        <taxon>Ophiocordycipitaceae</taxon>
        <taxon>Drechmeria</taxon>
    </lineage>
</organism>
<dbReference type="AlphaFoldDB" id="A0A151GW01"/>
<accession>A0A151GW01</accession>
<dbReference type="PANTHER" id="PTHR35910:SF6">
    <property type="entry name" value="2EXR DOMAIN-CONTAINING PROTEIN"/>
    <property type="match status" value="1"/>
</dbReference>
<dbReference type="PANTHER" id="PTHR35910">
    <property type="entry name" value="2EXR DOMAIN-CONTAINING PROTEIN"/>
    <property type="match status" value="1"/>
</dbReference>
<comment type="caution">
    <text evidence="2">The sequence shown here is derived from an EMBL/GenBank/DDBJ whole genome shotgun (WGS) entry which is preliminary data.</text>
</comment>
<dbReference type="InParanoid" id="A0A151GW01"/>
<dbReference type="InterPro" id="IPR045518">
    <property type="entry name" value="2EXR"/>
</dbReference>
<dbReference type="Proteomes" id="UP000076580">
    <property type="component" value="Chromosome 01"/>
</dbReference>
<dbReference type="Pfam" id="PF20150">
    <property type="entry name" value="2EXR"/>
    <property type="match status" value="1"/>
</dbReference>
<keyword evidence="3" id="KW-1185">Reference proteome</keyword>
<reference evidence="2 3" key="1">
    <citation type="journal article" date="2016" name="Sci. Rep.">
        <title>Insights into Adaptations to a Near-Obligate Nematode Endoparasitic Lifestyle from the Finished Genome of Drechmeria coniospora.</title>
        <authorList>
            <person name="Zhang L."/>
            <person name="Zhou Z."/>
            <person name="Guo Q."/>
            <person name="Fokkens L."/>
            <person name="Miskei M."/>
            <person name="Pocsi I."/>
            <person name="Zhang W."/>
            <person name="Chen M."/>
            <person name="Wang L."/>
            <person name="Sun Y."/>
            <person name="Donzelli B.G."/>
            <person name="Gibson D.M."/>
            <person name="Nelson D.R."/>
            <person name="Luo J.G."/>
            <person name="Rep M."/>
            <person name="Liu H."/>
            <person name="Yang S."/>
            <person name="Wang J."/>
            <person name="Krasnoff S.B."/>
            <person name="Xu Y."/>
            <person name="Molnar I."/>
            <person name="Lin M."/>
        </authorList>
    </citation>
    <scope>NUCLEOTIDE SEQUENCE [LARGE SCALE GENOMIC DNA]</scope>
    <source>
        <strain evidence="2 3">ARSEF 6962</strain>
    </source>
</reference>
<evidence type="ECO:0000259" key="1">
    <source>
        <dbReference type="Pfam" id="PF20150"/>
    </source>
</evidence>
<dbReference type="EMBL" id="LAYC01000001">
    <property type="protein sequence ID" value="KYK61223.1"/>
    <property type="molecule type" value="Genomic_DNA"/>
</dbReference>
<dbReference type="RefSeq" id="XP_040660575.1">
    <property type="nucleotide sequence ID" value="XM_040799692.1"/>
</dbReference>
<evidence type="ECO:0000313" key="3">
    <source>
        <dbReference type="Proteomes" id="UP000076580"/>
    </source>
</evidence>
<protein>
    <recommendedName>
        <fullName evidence="1">2EXR domain-containing protein</fullName>
    </recommendedName>
</protein>
<gene>
    <name evidence="2" type="ORF">DCS_02364</name>
</gene>
<dbReference type="GeneID" id="63715007"/>
<proteinExistence type="predicted"/>
<evidence type="ECO:0000313" key="2">
    <source>
        <dbReference type="EMBL" id="KYK61223.1"/>
    </source>
</evidence>
<name>A0A151GW01_DRECN</name>